<dbReference type="AlphaFoldDB" id="A0A3N6LZ58"/>
<keyword evidence="4" id="KW-1185">Reference proteome</keyword>
<evidence type="ECO:0000259" key="2">
    <source>
        <dbReference type="Pfam" id="PF22725"/>
    </source>
</evidence>
<dbReference type="Gene3D" id="3.40.50.720">
    <property type="entry name" value="NAD(P)-binding Rossmann-like Domain"/>
    <property type="match status" value="1"/>
</dbReference>
<evidence type="ECO:0000259" key="1">
    <source>
        <dbReference type="Pfam" id="PF01408"/>
    </source>
</evidence>
<dbReference type="InterPro" id="IPR000683">
    <property type="entry name" value="Gfo/Idh/MocA-like_OxRdtase_N"/>
</dbReference>
<sequence>MVREGHIDVGVVGVGSMGRHHARVYDELPEANLVGVSDVDEIRAAEVAAKHDVRAMGQAELLRSVDAVSVVVPTQYHYETVTECLDATVATFVEKPVLGSLERADELRSRVERADVPVQVGHIERFNPAVQALSDIVSDLSIVSVRSQRLGPPPRREIDDSAVLDLMIHDVDVVLALLDAELESVQSAGVDANRHAAALLSFDDGTMASLTASRKTQRKVRTLEITAEECFIELDYIDQSIEIHRNSVPEYIEDNGDVRFKHESIVERPQISTAEPLREELESFVTVVDEHRVPEVTVEDGLQALSVALEIEDGATETPVQPPVVGDD</sequence>
<dbReference type="PANTHER" id="PTHR43377:SF1">
    <property type="entry name" value="BILIVERDIN REDUCTASE A"/>
    <property type="match status" value="1"/>
</dbReference>
<feature type="domain" description="Gfo/Idh/MocA-like oxidoreductase N-terminal" evidence="1">
    <location>
        <begin position="8"/>
        <end position="122"/>
    </location>
</feature>
<dbReference type="Proteomes" id="UP000281431">
    <property type="component" value="Unassembled WGS sequence"/>
</dbReference>
<dbReference type="InterPro" id="IPR055170">
    <property type="entry name" value="GFO_IDH_MocA-like_dom"/>
</dbReference>
<feature type="domain" description="GFO/IDH/MocA-like oxidoreductase" evidence="2">
    <location>
        <begin position="157"/>
        <end position="229"/>
    </location>
</feature>
<dbReference type="Gene3D" id="3.30.360.10">
    <property type="entry name" value="Dihydrodipicolinate Reductase, domain 2"/>
    <property type="match status" value="1"/>
</dbReference>
<comment type="caution">
    <text evidence="3">The sequence shown here is derived from an EMBL/GenBank/DDBJ whole genome shotgun (WGS) entry which is preliminary data.</text>
</comment>
<dbReference type="Pfam" id="PF22725">
    <property type="entry name" value="GFO_IDH_MocA_C3"/>
    <property type="match status" value="1"/>
</dbReference>
<organism evidence="3 4">
    <name type="scientific">Natrarchaeobius chitinivorans</name>
    <dbReference type="NCBI Taxonomy" id="1679083"/>
    <lineage>
        <taxon>Archaea</taxon>
        <taxon>Methanobacteriati</taxon>
        <taxon>Methanobacteriota</taxon>
        <taxon>Stenosarchaea group</taxon>
        <taxon>Halobacteria</taxon>
        <taxon>Halobacteriales</taxon>
        <taxon>Natrialbaceae</taxon>
        <taxon>Natrarchaeobius</taxon>
    </lineage>
</organism>
<dbReference type="Pfam" id="PF01408">
    <property type="entry name" value="GFO_IDH_MocA"/>
    <property type="match status" value="1"/>
</dbReference>
<name>A0A3N6LZ58_NATCH</name>
<dbReference type="InterPro" id="IPR036291">
    <property type="entry name" value="NAD(P)-bd_dom_sf"/>
</dbReference>
<gene>
    <name evidence="3" type="ORF">EA472_20820</name>
</gene>
<evidence type="ECO:0000313" key="3">
    <source>
        <dbReference type="EMBL" id="RQG96173.1"/>
    </source>
</evidence>
<dbReference type="InterPro" id="IPR051450">
    <property type="entry name" value="Gfo/Idh/MocA_Oxidoreductases"/>
</dbReference>
<proteinExistence type="predicted"/>
<evidence type="ECO:0000313" key="4">
    <source>
        <dbReference type="Proteomes" id="UP000281431"/>
    </source>
</evidence>
<dbReference type="SUPFAM" id="SSF55347">
    <property type="entry name" value="Glyceraldehyde-3-phosphate dehydrogenase-like, C-terminal domain"/>
    <property type="match status" value="1"/>
</dbReference>
<protein>
    <submittedName>
        <fullName evidence="3">Gfo/Idh/MocA family oxidoreductase</fullName>
    </submittedName>
</protein>
<dbReference type="OrthoDB" id="25239at2157"/>
<dbReference type="GO" id="GO:0000166">
    <property type="term" value="F:nucleotide binding"/>
    <property type="evidence" value="ECO:0007669"/>
    <property type="project" value="InterPro"/>
</dbReference>
<dbReference type="EMBL" id="REFZ01000027">
    <property type="protein sequence ID" value="RQG96173.1"/>
    <property type="molecule type" value="Genomic_DNA"/>
</dbReference>
<dbReference type="PANTHER" id="PTHR43377">
    <property type="entry name" value="BILIVERDIN REDUCTASE A"/>
    <property type="match status" value="1"/>
</dbReference>
<reference evidence="3 4" key="1">
    <citation type="submission" date="2018-10" db="EMBL/GenBank/DDBJ databases">
        <title>Natrarchaeobius chitinivorans gen. nov., sp. nov., and Natrarchaeobius haloalkaliphilus sp. nov., alkaliphilic, chitin-utilizing haloarchaea from hypersaline alkaline lakes.</title>
        <authorList>
            <person name="Sorokin D.Y."/>
            <person name="Elcheninov A.G."/>
            <person name="Kostrikina N.A."/>
            <person name="Bale N.J."/>
            <person name="Sinninghe Damste J.S."/>
            <person name="Khijniak T.V."/>
            <person name="Kublanov I.V."/>
            <person name="Toshchakov S.V."/>
        </authorList>
    </citation>
    <scope>NUCLEOTIDE SEQUENCE [LARGE SCALE GENOMIC DNA]</scope>
    <source>
        <strain evidence="3 4">AArcht7</strain>
    </source>
</reference>
<dbReference type="SUPFAM" id="SSF51735">
    <property type="entry name" value="NAD(P)-binding Rossmann-fold domains"/>
    <property type="match status" value="1"/>
</dbReference>
<accession>A0A3N6LZ58</accession>